<dbReference type="Gene3D" id="3.30.530.20">
    <property type="match status" value="1"/>
</dbReference>
<dbReference type="SUPFAM" id="SSF55961">
    <property type="entry name" value="Bet v1-like"/>
    <property type="match status" value="1"/>
</dbReference>
<evidence type="ECO:0000313" key="14">
    <source>
        <dbReference type="EMBL" id="CAD8778621.1"/>
    </source>
</evidence>
<dbReference type="InterPro" id="IPR042541">
    <property type="entry name" value="BART_sf"/>
</dbReference>
<evidence type="ECO:0000256" key="12">
    <source>
        <dbReference type="ARBA" id="ARBA00023273"/>
    </source>
</evidence>
<keyword evidence="11" id="KW-0539">Nucleus</keyword>
<organism evidence="14">
    <name type="scientific">Hemiselmis tepida</name>
    <dbReference type="NCBI Taxonomy" id="464990"/>
    <lineage>
        <taxon>Eukaryota</taxon>
        <taxon>Cryptophyceae</taxon>
        <taxon>Cryptomonadales</taxon>
        <taxon>Hemiselmidaceae</taxon>
        <taxon>Hemiselmis</taxon>
    </lineage>
</organism>
<name>A0A7S0V2Q6_9CRYP</name>
<evidence type="ECO:0000256" key="10">
    <source>
        <dbReference type="ARBA" id="ARBA00023212"/>
    </source>
</evidence>
<dbReference type="InterPro" id="IPR023393">
    <property type="entry name" value="START-like_dom_sf"/>
</dbReference>
<dbReference type="Gene3D" id="1.20.1520.10">
    <property type="entry name" value="ADP-ribosylation factor-like 2-binding protein, domain"/>
    <property type="match status" value="1"/>
</dbReference>
<dbReference type="GO" id="GO:0005634">
    <property type="term" value="C:nucleus"/>
    <property type="evidence" value="ECO:0007669"/>
    <property type="project" value="UniProtKB-SubCell"/>
</dbReference>
<dbReference type="EMBL" id="HBFN01001988">
    <property type="protein sequence ID" value="CAD8778621.1"/>
    <property type="molecule type" value="Transcribed_RNA"/>
</dbReference>
<evidence type="ECO:0000256" key="11">
    <source>
        <dbReference type="ARBA" id="ARBA00023242"/>
    </source>
</evidence>
<dbReference type="Pfam" id="PF11527">
    <property type="entry name" value="ARL2_Bind_BART"/>
    <property type="match status" value="1"/>
</dbReference>
<dbReference type="GO" id="GO:0005758">
    <property type="term" value="C:mitochondrial intermembrane space"/>
    <property type="evidence" value="ECO:0007669"/>
    <property type="project" value="UniProtKB-SubCell"/>
</dbReference>
<evidence type="ECO:0000259" key="13">
    <source>
        <dbReference type="Pfam" id="PF11527"/>
    </source>
</evidence>
<gene>
    <name evidence="14" type="ORF">HTEP1355_LOCUS1248</name>
</gene>
<evidence type="ECO:0000256" key="6">
    <source>
        <dbReference type="ARBA" id="ARBA00014849"/>
    </source>
</evidence>
<keyword evidence="8" id="KW-0969">Cilium</keyword>
<dbReference type="PANTHER" id="PTHR15487">
    <property type="entry name" value="ADP-RIBOSYLATION FACTOR-LIKE PROTEIN 2-BINDING PROTEIN"/>
    <property type="match status" value="1"/>
</dbReference>
<dbReference type="InterPro" id="IPR038849">
    <property type="entry name" value="ARL2BP"/>
</dbReference>
<evidence type="ECO:0000256" key="9">
    <source>
        <dbReference type="ARBA" id="ARBA00023128"/>
    </source>
</evidence>
<dbReference type="PANTHER" id="PTHR15487:SF4">
    <property type="entry name" value="ADP-RIBOSYLATION FACTOR-LIKE PROTEIN 2-BINDING PROTEIN"/>
    <property type="match status" value="1"/>
</dbReference>
<keyword evidence="9" id="KW-0496">Mitochondrion</keyword>
<evidence type="ECO:0000256" key="1">
    <source>
        <dbReference type="ARBA" id="ARBA00004120"/>
    </source>
</evidence>
<comment type="similarity">
    <text evidence="5">Belongs to the ARL2BP family.</text>
</comment>
<dbReference type="GO" id="GO:0005813">
    <property type="term" value="C:centrosome"/>
    <property type="evidence" value="ECO:0007669"/>
    <property type="project" value="UniProtKB-SubCell"/>
</dbReference>
<sequence length="377" mass="42602">MATDERVAAWLADIGSVLEARAFVTKHRDFIHKHCDKFSDDDENKLEYTEIFEEYVGFVEEAIEGGMKDKSGDFSMEQLMEALPDYVEKAGKADDVTQQAQEGAAKAIDLLLGLAEFQSLKATMLLAQRDKAEGKDGNSGALFAVSVEDGAAGTDLGGLITASGDHFERNEGWSRLCDRSWLVIERKEVKINGKDHSLMKSTVTLDLPITQARTVILDFTERRRGWDDRFNGVVLHKRFPGRGINQIITLKQKMPYMFKMMGVPDSFTVRMIERIDFPFKGDFYHITAPWDLQKDTIDANNKWLEAKAGVLRAHPTDPNKTIFIGTSTNKLNWVPDWVVSALMTTMMPKMILSLVDKFKQHVKAHPTFEELPMEFEG</sequence>
<dbReference type="InterPro" id="IPR023379">
    <property type="entry name" value="BART_dom"/>
</dbReference>
<evidence type="ECO:0000256" key="7">
    <source>
        <dbReference type="ARBA" id="ARBA00022490"/>
    </source>
</evidence>
<keyword evidence="10" id="KW-0206">Cytoskeleton</keyword>
<reference evidence="14" key="1">
    <citation type="submission" date="2021-01" db="EMBL/GenBank/DDBJ databases">
        <authorList>
            <person name="Corre E."/>
            <person name="Pelletier E."/>
            <person name="Niang G."/>
            <person name="Scheremetjew M."/>
            <person name="Finn R."/>
            <person name="Kale V."/>
            <person name="Holt S."/>
            <person name="Cochrane G."/>
            <person name="Meng A."/>
            <person name="Brown T."/>
            <person name="Cohen L."/>
        </authorList>
    </citation>
    <scope>NUCLEOTIDE SEQUENCE</scope>
    <source>
        <strain evidence="14">CCMP443</strain>
    </source>
</reference>
<dbReference type="AlphaFoldDB" id="A0A7S0V2Q6"/>
<comment type="subcellular location">
    <subcellularLocation>
        <location evidence="1">Cytoplasm</location>
        <location evidence="1">Cytoskeleton</location>
        <location evidence="1">Cilium basal body</location>
    </subcellularLocation>
    <subcellularLocation>
        <location evidence="3">Cytoplasm</location>
        <location evidence="3">Cytoskeleton</location>
        <location evidence="3">Microtubule organizing center</location>
        <location evidence="3">Centrosome</location>
    </subcellularLocation>
    <subcellularLocation>
        <location evidence="4">Mitochondrion intermembrane space</location>
    </subcellularLocation>
    <subcellularLocation>
        <location evidence="2">Nucleus</location>
    </subcellularLocation>
</comment>
<evidence type="ECO:0000256" key="4">
    <source>
        <dbReference type="ARBA" id="ARBA00004569"/>
    </source>
</evidence>
<evidence type="ECO:0000256" key="8">
    <source>
        <dbReference type="ARBA" id="ARBA00023069"/>
    </source>
</evidence>
<protein>
    <recommendedName>
        <fullName evidence="6">ADP-ribosylation factor-like protein 2-binding protein</fullName>
    </recommendedName>
</protein>
<keyword evidence="12" id="KW-0966">Cell projection</keyword>
<evidence type="ECO:0000256" key="2">
    <source>
        <dbReference type="ARBA" id="ARBA00004123"/>
    </source>
</evidence>
<proteinExistence type="inferred from homology"/>
<feature type="domain" description="BART" evidence="13">
    <location>
        <begin position="14"/>
        <end position="130"/>
    </location>
</feature>
<accession>A0A7S0V2Q6</accession>
<evidence type="ECO:0000256" key="3">
    <source>
        <dbReference type="ARBA" id="ARBA00004300"/>
    </source>
</evidence>
<evidence type="ECO:0000256" key="5">
    <source>
        <dbReference type="ARBA" id="ARBA00009880"/>
    </source>
</evidence>
<keyword evidence="7" id="KW-0963">Cytoplasm</keyword>
<dbReference type="GO" id="GO:0051457">
    <property type="term" value="P:maintenance of protein location in nucleus"/>
    <property type="evidence" value="ECO:0007669"/>
    <property type="project" value="TreeGrafter"/>
</dbReference>